<reference evidence="16" key="1">
    <citation type="submission" date="2016-10" db="EMBL/GenBank/DDBJ databases">
        <authorList>
            <person name="Varghese N."/>
            <person name="Submissions S."/>
        </authorList>
    </citation>
    <scope>NUCLEOTIDE SEQUENCE [LARGE SCALE GENOMIC DNA]</scope>
    <source>
        <strain evidence="16">CGMCC 1.9230</strain>
    </source>
</reference>
<dbReference type="Pfam" id="PF02801">
    <property type="entry name" value="Ketoacyl-synt_C"/>
    <property type="match status" value="1"/>
</dbReference>
<dbReference type="SMART" id="SM00825">
    <property type="entry name" value="PKS_KS"/>
    <property type="match status" value="1"/>
</dbReference>
<keyword evidence="6 13" id="KW-0808">Transferase</keyword>
<evidence type="ECO:0000313" key="15">
    <source>
        <dbReference type="EMBL" id="SEF94622.1"/>
    </source>
</evidence>
<dbReference type="Gene3D" id="3.40.47.10">
    <property type="match status" value="1"/>
</dbReference>
<dbReference type="GO" id="GO:0006633">
    <property type="term" value="P:fatty acid biosynthetic process"/>
    <property type="evidence" value="ECO:0007669"/>
    <property type="project" value="TreeGrafter"/>
</dbReference>
<dbReference type="AlphaFoldDB" id="A0A1H5W555"/>
<dbReference type="PROSITE" id="PS52004">
    <property type="entry name" value="KS3_2"/>
    <property type="match status" value="1"/>
</dbReference>
<evidence type="ECO:0000256" key="9">
    <source>
        <dbReference type="ARBA" id="ARBA00041620"/>
    </source>
</evidence>
<comment type="catalytic activity">
    <reaction evidence="11">
        <text>(3Z)-decenoyl-[ACP] + malonyl-[ACP] + H(+) = 3-oxo-(5Z)-dodecenoyl-[ACP] + holo-[ACP] + CO2</text>
        <dbReference type="Rhea" id="RHEA:54940"/>
        <dbReference type="Rhea" id="RHEA-COMP:9623"/>
        <dbReference type="Rhea" id="RHEA-COMP:9685"/>
        <dbReference type="Rhea" id="RHEA-COMP:9927"/>
        <dbReference type="Rhea" id="RHEA-COMP:14042"/>
        <dbReference type="ChEBI" id="CHEBI:15378"/>
        <dbReference type="ChEBI" id="CHEBI:16526"/>
        <dbReference type="ChEBI" id="CHEBI:64479"/>
        <dbReference type="ChEBI" id="CHEBI:78449"/>
        <dbReference type="ChEBI" id="CHEBI:78798"/>
        <dbReference type="ChEBI" id="CHEBI:138410"/>
    </reaction>
    <physiologicalReaction direction="left-to-right" evidence="11">
        <dbReference type="Rhea" id="RHEA:54941"/>
    </physiologicalReaction>
</comment>
<comment type="catalytic activity">
    <reaction evidence="12">
        <text>a fatty acyl-[ACP] + malonyl-[ACP] + H(+) = a 3-oxoacyl-[ACP] + holo-[ACP] + CO2</text>
        <dbReference type="Rhea" id="RHEA:22836"/>
        <dbReference type="Rhea" id="RHEA-COMP:9623"/>
        <dbReference type="Rhea" id="RHEA-COMP:9685"/>
        <dbReference type="Rhea" id="RHEA-COMP:9916"/>
        <dbReference type="Rhea" id="RHEA-COMP:14125"/>
        <dbReference type="ChEBI" id="CHEBI:15378"/>
        <dbReference type="ChEBI" id="CHEBI:16526"/>
        <dbReference type="ChEBI" id="CHEBI:64479"/>
        <dbReference type="ChEBI" id="CHEBI:78449"/>
        <dbReference type="ChEBI" id="CHEBI:78776"/>
        <dbReference type="ChEBI" id="CHEBI:138651"/>
        <dbReference type="EC" id="2.3.1.41"/>
    </reaction>
    <physiologicalReaction direction="left-to-right" evidence="12">
        <dbReference type="Rhea" id="RHEA:22837"/>
    </physiologicalReaction>
</comment>
<gene>
    <name evidence="15" type="ORF">SAMN04488130_10458</name>
</gene>
<evidence type="ECO:0000256" key="3">
    <source>
        <dbReference type="ARBA" id="ARBA00011738"/>
    </source>
</evidence>
<evidence type="ECO:0000256" key="1">
    <source>
        <dbReference type="ARBA" id="ARBA00004496"/>
    </source>
</evidence>
<dbReference type="InterPro" id="IPR014030">
    <property type="entry name" value="Ketoacyl_synth_N"/>
</dbReference>
<keyword evidence="16" id="KW-1185">Reference proteome</keyword>
<dbReference type="EMBL" id="FNVP01000004">
    <property type="protein sequence ID" value="SEF94622.1"/>
    <property type="molecule type" value="Genomic_DNA"/>
</dbReference>
<dbReference type="Proteomes" id="UP000236737">
    <property type="component" value="Unassembled WGS sequence"/>
</dbReference>
<organism evidence="15 16">
    <name type="scientific">Flavobacterium urumqiense</name>
    <dbReference type="NCBI Taxonomy" id="935224"/>
    <lineage>
        <taxon>Bacteria</taxon>
        <taxon>Pseudomonadati</taxon>
        <taxon>Bacteroidota</taxon>
        <taxon>Flavobacteriia</taxon>
        <taxon>Flavobacteriales</taxon>
        <taxon>Flavobacteriaceae</taxon>
        <taxon>Flavobacterium</taxon>
    </lineage>
</organism>
<evidence type="ECO:0000313" key="16">
    <source>
        <dbReference type="Proteomes" id="UP000236737"/>
    </source>
</evidence>
<feature type="domain" description="Ketosynthase family 3 (KS3)" evidence="14">
    <location>
        <begin position="2"/>
        <end position="421"/>
    </location>
</feature>
<dbReference type="InterPro" id="IPR014031">
    <property type="entry name" value="Ketoacyl_synth_C"/>
</dbReference>
<name>A0A1H5W555_9FLAO</name>
<dbReference type="Pfam" id="PF00109">
    <property type="entry name" value="ketoacyl-synt"/>
    <property type="match status" value="1"/>
</dbReference>
<dbReference type="InterPro" id="IPR016039">
    <property type="entry name" value="Thiolase-like"/>
</dbReference>
<dbReference type="GO" id="GO:0004315">
    <property type="term" value="F:3-oxoacyl-[acyl-carrier-protein] synthase activity"/>
    <property type="evidence" value="ECO:0007669"/>
    <property type="project" value="UniProtKB-EC"/>
</dbReference>
<dbReference type="InterPro" id="IPR020841">
    <property type="entry name" value="PKS_Beta-ketoAc_synthase_dom"/>
</dbReference>
<evidence type="ECO:0000256" key="5">
    <source>
        <dbReference type="ARBA" id="ARBA00022490"/>
    </source>
</evidence>
<evidence type="ECO:0000256" key="6">
    <source>
        <dbReference type="ARBA" id="ARBA00022679"/>
    </source>
</evidence>
<comment type="subcellular location">
    <subcellularLocation>
        <location evidence="1">Cytoplasm</location>
    </subcellularLocation>
</comment>
<evidence type="ECO:0000256" key="2">
    <source>
        <dbReference type="ARBA" id="ARBA00008467"/>
    </source>
</evidence>
<dbReference type="EC" id="2.3.1.41" evidence="4"/>
<proteinExistence type="inferred from homology"/>
<comment type="similarity">
    <text evidence="2 13">Belongs to the thiolase-like superfamily. Beta-ketoacyl-ACP synthases family.</text>
</comment>
<comment type="subunit">
    <text evidence="3">Homodimer.</text>
</comment>
<dbReference type="PANTHER" id="PTHR11712:SF306">
    <property type="entry name" value="3-OXOACYL-[ACYL-CARRIER-PROTEIN] SYNTHASE 1"/>
    <property type="match status" value="1"/>
</dbReference>
<dbReference type="GO" id="GO:0005829">
    <property type="term" value="C:cytosol"/>
    <property type="evidence" value="ECO:0007669"/>
    <property type="project" value="TreeGrafter"/>
</dbReference>
<evidence type="ECO:0000256" key="4">
    <source>
        <dbReference type="ARBA" id="ARBA00013191"/>
    </source>
</evidence>
<protein>
    <recommendedName>
        <fullName evidence="8">3-oxoacyl-[acyl-carrier-protein] synthase 1</fullName>
        <ecNumber evidence="4">2.3.1.41</ecNumber>
    </recommendedName>
    <alternativeName>
        <fullName evidence="9">3-oxoacyl-[acyl-carrier-protein] synthase I</fullName>
    </alternativeName>
    <alternativeName>
        <fullName evidence="10">Beta-ketoacyl-ACP synthase I</fullName>
    </alternativeName>
</protein>
<dbReference type="OrthoDB" id="9808669at2"/>
<evidence type="ECO:0000256" key="8">
    <source>
        <dbReference type="ARBA" id="ARBA00039450"/>
    </source>
</evidence>
<evidence type="ECO:0000256" key="11">
    <source>
        <dbReference type="ARBA" id="ARBA00048121"/>
    </source>
</evidence>
<evidence type="ECO:0000259" key="14">
    <source>
        <dbReference type="PROSITE" id="PS52004"/>
    </source>
</evidence>
<keyword evidence="7" id="KW-0012">Acyltransferase</keyword>
<sequence length="440" mass="46690">MIKRVVITGLGVVAPNGVGLDAFTHAIKNGISGIKKDPELARLQFSCQIAGKPEISTELSLQYFSELELRNFNSTGILYGVIAGIDAWKDAGLSLEINEEPDWDSGTIFGTGTSGIDKFRESIYKIDDFQTRRLGSTAVAQTMNSGVSAYLGGKLGLGNQVTTNSSACTTGTESILMAYERIQSGQAKRILAGSTSDSGPYIWGGFDAMRVCTFKHNDSPEQGSRPMSASASGFVPGSGAGALVLEDLETALARGAKIYAEVLGGNVNSGGQRGLGTMTAPNPVAVQKCIKSAIAKAGIHPNEIDAINGHLTATSKDSLEIQNWSEALERKGTDFPYINSLKSMVGHCLSGAGSIESVASVLQLHHGFVFPNINCEDLHPEITALIDESRIPRKLIEKELNIIAKASFGFGDINGCVIFKKFKCHPLTLSKGKGAKSENQ</sequence>
<dbReference type="PANTHER" id="PTHR11712">
    <property type="entry name" value="POLYKETIDE SYNTHASE-RELATED"/>
    <property type="match status" value="1"/>
</dbReference>
<evidence type="ECO:0000256" key="13">
    <source>
        <dbReference type="RuleBase" id="RU003694"/>
    </source>
</evidence>
<evidence type="ECO:0000256" key="10">
    <source>
        <dbReference type="ARBA" id="ARBA00042143"/>
    </source>
</evidence>
<keyword evidence="5" id="KW-0963">Cytoplasm</keyword>
<dbReference type="CDD" id="cd00834">
    <property type="entry name" value="KAS_I_II"/>
    <property type="match status" value="1"/>
</dbReference>
<dbReference type="RefSeq" id="WP_103999439.1">
    <property type="nucleotide sequence ID" value="NZ_FNVP01000004.1"/>
</dbReference>
<dbReference type="SUPFAM" id="SSF53901">
    <property type="entry name" value="Thiolase-like"/>
    <property type="match status" value="2"/>
</dbReference>
<accession>A0A1H5W555</accession>
<dbReference type="InterPro" id="IPR000794">
    <property type="entry name" value="Beta-ketoacyl_synthase"/>
</dbReference>
<evidence type="ECO:0000256" key="12">
    <source>
        <dbReference type="ARBA" id="ARBA00048506"/>
    </source>
</evidence>
<evidence type="ECO:0000256" key="7">
    <source>
        <dbReference type="ARBA" id="ARBA00023315"/>
    </source>
</evidence>